<dbReference type="SUPFAM" id="SSF48452">
    <property type="entry name" value="TPR-like"/>
    <property type="match status" value="1"/>
</dbReference>
<proteinExistence type="predicted"/>
<organism evidence="1">
    <name type="scientific">viral metagenome</name>
    <dbReference type="NCBI Taxonomy" id="1070528"/>
    <lineage>
        <taxon>unclassified sequences</taxon>
        <taxon>metagenomes</taxon>
        <taxon>organismal metagenomes</taxon>
    </lineage>
</organism>
<sequence length="488" mass="57377">MARKKLAIFLISGNEQRWMKQWCESTMKVDPDLVIVNLTAYDDDTERLLREGIPEDRLILVKFPWKADFSEARNHCLDLVPDWVDILGFQDADETFTDDFFVEMEKIRNEDSFPPSLLLTTIYNTLDCEGLVASLFYPRFWFRRDAKRQLINEHFENSVHNQLIIDLEAHPLEVIRTNLSIKHYGYSLDKESMRKKHARSEELLRNQLKEDPDSFFAHLNLAQLLRARGDYIGTEKHAREVLRIVGQPGKEKDERLNHARLMASEQLSTALFSKRDFHGSIEWADYGLAIKTDYLDAVINKANSLLELHQYEDARFWYNRYLFVKSRYNEFRDNSNLILNHLNSSFICLYNIGMICGIQNDIKGAAEFFKKSYDQQPDFRDSFIKYIHSLRLLEKYDEMNAEINKYMQNHSDHSYLVYSYFGDSELERCNVENAKINYYQAVHLAPTDSQDLPGLKHKWDSIKTIFGDVASIYFDTSKNHQSLTKKMA</sequence>
<gene>
    <name evidence="1" type="ORF">MM415B01664_0001</name>
</gene>
<dbReference type="InterPro" id="IPR019734">
    <property type="entry name" value="TPR_rpt"/>
</dbReference>
<reference evidence="1" key="1">
    <citation type="submission" date="2020-03" db="EMBL/GenBank/DDBJ databases">
        <title>The deep terrestrial virosphere.</title>
        <authorList>
            <person name="Holmfeldt K."/>
            <person name="Nilsson E."/>
            <person name="Simone D."/>
            <person name="Lopez-Fernandez M."/>
            <person name="Wu X."/>
            <person name="de Brujin I."/>
            <person name="Lundin D."/>
            <person name="Andersson A."/>
            <person name="Bertilsson S."/>
            <person name="Dopson M."/>
        </authorList>
    </citation>
    <scope>NUCLEOTIDE SEQUENCE</scope>
    <source>
        <strain evidence="1">MM415B01664</strain>
    </source>
</reference>
<name>A0A6M3IIL2_9ZZZZ</name>
<dbReference type="SUPFAM" id="SSF53448">
    <property type="entry name" value="Nucleotide-diphospho-sugar transferases"/>
    <property type="match status" value="1"/>
</dbReference>
<dbReference type="PANTHER" id="PTHR43630:SF2">
    <property type="entry name" value="GLYCOSYLTRANSFERASE"/>
    <property type="match status" value="1"/>
</dbReference>
<dbReference type="EMBL" id="MT141266">
    <property type="protein sequence ID" value="QJA57299.1"/>
    <property type="molecule type" value="Genomic_DNA"/>
</dbReference>
<evidence type="ECO:0000313" key="1">
    <source>
        <dbReference type="EMBL" id="QJA57299.1"/>
    </source>
</evidence>
<accession>A0A6M3IIL2</accession>
<dbReference type="SMART" id="SM00028">
    <property type="entry name" value="TPR"/>
    <property type="match status" value="4"/>
</dbReference>
<dbReference type="InterPro" id="IPR029044">
    <property type="entry name" value="Nucleotide-diphossugar_trans"/>
</dbReference>
<dbReference type="InterPro" id="IPR011990">
    <property type="entry name" value="TPR-like_helical_dom_sf"/>
</dbReference>
<dbReference type="AlphaFoldDB" id="A0A6M3IIL2"/>
<dbReference type="Gene3D" id="1.25.40.10">
    <property type="entry name" value="Tetratricopeptide repeat domain"/>
    <property type="match status" value="2"/>
</dbReference>
<protein>
    <submittedName>
        <fullName evidence="1">Putative tetratricopeptide repeat protein</fullName>
    </submittedName>
</protein>
<dbReference type="PANTHER" id="PTHR43630">
    <property type="entry name" value="POLY-BETA-1,6-N-ACETYL-D-GLUCOSAMINE SYNTHASE"/>
    <property type="match status" value="1"/>
</dbReference>